<keyword evidence="1" id="KW-0378">Hydrolase</keyword>
<keyword evidence="2" id="KW-0547">Nucleotide-binding</keyword>
<protein>
    <recommendedName>
        <fullName evidence="4">ATP-dependent RNA helicase HrpB C-terminal domain-containing protein</fullName>
    </recommendedName>
</protein>
<dbReference type="Pfam" id="PF08482">
    <property type="entry name" value="HrpB_C"/>
    <property type="match status" value="1"/>
</dbReference>
<accession>A0A0F9B395</accession>
<dbReference type="AlphaFoldDB" id="A0A0F9B395"/>
<comment type="caution">
    <text evidence="5">The sequence shown here is derived from an EMBL/GenBank/DDBJ whole genome shotgun (WGS) entry which is preliminary data.</text>
</comment>
<organism evidence="5">
    <name type="scientific">marine sediment metagenome</name>
    <dbReference type="NCBI Taxonomy" id="412755"/>
    <lineage>
        <taxon>unclassified sequences</taxon>
        <taxon>metagenomes</taxon>
        <taxon>ecological metagenomes</taxon>
    </lineage>
</organism>
<name>A0A0F9B395_9ZZZZ</name>
<evidence type="ECO:0000256" key="1">
    <source>
        <dbReference type="ARBA" id="ARBA00022801"/>
    </source>
</evidence>
<dbReference type="EMBL" id="LAZR01054219">
    <property type="protein sequence ID" value="KKK79021.1"/>
    <property type="molecule type" value="Genomic_DNA"/>
</dbReference>
<dbReference type="InterPro" id="IPR013689">
    <property type="entry name" value="RNA_helicase_ATP-dep_HrpB_C"/>
</dbReference>
<proteinExistence type="predicted"/>
<gene>
    <name evidence="5" type="ORF">LCGC14_2837700</name>
</gene>
<evidence type="ECO:0000259" key="4">
    <source>
        <dbReference type="Pfam" id="PF08482"/>
    </source>
</evidence>
<evidence type="ECO:0000256" key="3">
    <source>
        <dbReference type="SAM" id="MobiDB-lite"/>
    </source>
</evidence>
<sequence>MSGLAKTLALPRSNIQAEISNDPAGFAPKRPHEVSRPGVARIVQEARRLRRGAGPDAGLTLAQQAALAYPDRVGLRRPGEAARFLLSGGKGAVMDAGDPLAGARLIVVTDTDGNPREARIRQATEIAEAELRAVHGDAIGWHALCVWSRREGRVRARRQERFGRLGLDDRTWPDAPPEDMAAAMLEGVRQLGLAPSAAAARFLARVALARAAGTAVFDPAPQALLDEADDWLLPHLAGITTTAQWKGFDLLEPLRARLDWDAMQALDRLAPAHVTTPLGRKLPIDYAGDEPEIAVRLQEMFGTTRHPQVAGRPLRVVLLSPAGRPVQVTMDLPNFWTSSYADVRKDMRGRYPRHPWPEDPTTAEPTTRAKRRG</sequence>
<dbReference type="GO" id="GO:0004386">
    <property type="term" value="F:helicase activity"/>
    <property type="evidence" value="ECO:0007669"/>
    <property type="project" value="UniProtKB-KW"/>
</dbReference>
<keyword evidence="2" id="KW-0347">Helicase</keyword>
<reference evidence="5" key="1">
    <citation type="journal article" date="2015" name="Nature">
        <title>Complex archaea that bridge the gap between prokaryotes and eukaryotes.</title>
        <authorList>
            <person name="Spang A."/>
            <person name="Saw J.H."/>
            <person name="Jorgensen S.L."/>
            <person name="Zaremba-Niedzwiedzka K."/>
            <person name="Martijn J."/>
            <person name="Lind A.E."/>
            <person name="van Eijk R."/>
            <person name="Schleper C."/>
            <person name="Guy L."/>
            <person name="Ettema T.J."/>
        </authorList>
    </citation>
    <scope>NUCLEOTIDE SEQUENCE</scope>
</reference>
<dbReference type="PANTHER" id="PTHR43519:SF1">
    <property type="entry name" value="ATP-DEPENDENT RNA HELICASE HRPB"/>
    <property type="match status" value="1"/>
</dbReference>
<evidence type="ECO:0000313" key="5">
    <source>
        <dbReference type="EMBL" id="KKK79021.1"/>
    </source>
</evidence>
<feature type="region of interest" description="Disordered" evidence="3">
    <location>
        <begin position="349"/>
        <end position="373"/>
    </location>
</feature>
<keyword evidence="2" id="KW-0067">ATP-binding</keyword>
<evidence type="ECO:0000256" key="2">
    <source>
        <dbReference type="ARBA" id="ARBA00022806"/>
    </source>
</evidence>
<dbReference type="PANTHER" id="PTHR43519">
    <property type="entry name" value="ATP-DEPENDENT RNA HELICASE HRPB"/>
    <property type="match status" value="1"/>
</dbReference>
<feature type="domain" description="ATP-dependent RNA helicase HrpB C-terminal" evidence="4">
    <location>
        <begin position="231"/>
        <end position="360"/>
    </location>
</feature>
<dbReference type="GO" id="GO:0016787">
    <property type="term" value="F:hydrolase activity"/>
    <property type="evidence" value="ECO:0007669"/>
    <property type="project" value="UniProtKB-KW"/>
</dbReference>